<sequence length="139" mass="15915">MTYQNQRALDRRLLSRHPREERVHFSPAIDVNSLLHEHSHFLLSIQIELLERHAKRLPPGSVSEAGSLLDNDRTHHRSENFGLGQRRTPLQHRSERGDREGWPRSLLRALSVTSASSVHCEVPLSLVCRPRATPRSARA</sequence>
<evidence type="ECO:0000313" key="2">
    <source>
        <dbReference type="EMBL" id="CAD8527908.1"/>
    </source>
</evidence>
<feature type="region of interest" description="Disordered" evidence="1">
    <location>
        <begin position="61"/>
        <end position="99"/>
    </location>
</feature>
<protein>
    <submittedName>
        <fullName evidence="2">Uncharacterized protein</fullName>
    </submittedName>
</protein>
<gene>
    <name evidence="2" type="ORF">CLEP1334_LOCUS3129</name>
</gene>
<accession>A0A7S0IPE1</accession>
<proteinExistence type="predicted"/>
<evidence type="ECO:0000256" key="1">
    <source>
        <dbReference type="SAM" id="MobiDB-lite"/>
    </source>
</evidence>
<dbReference type="AlphaFoldDB" id="A0A7S0IPE1"/>
<reference evidence="2" key="1">
    <citation type="submission" date="2021-01" db="EMBL/GenBank/DDBJ databases">
        <authorList>
            <person name="Corre E."/>
            <person name="Pelletier E."/>
            <person name="Niang G."/>
            <person name="Scheremetjew M."/>
            <person name="Finn R."/>
            <person name="Kale V."/>
            <person name="Holt S."/>
            <person name="Cochrane G."/>
            <person name="Meng A."/>
            <person name="Brown T."/>
            <person name="Cohen L."/>
        </authorList>
    </citation>
    <scope>NUCLEOTIDE SEQUENCE</scope>
    <source>
        <strain evidence="2">RCC1130</strain>
    </source>
</reference>
<organism evidence="2">
    <name type="scientific">Calcidiscus leptoporus</name>
    <dbReference type="NCBI Taxonomy" id="127549"/>
    <lineage>
        <taxon>Eukaryota</taxon>
        <taxon>Haptista</taxon>
        <taxon>Haptophyta</taxon>
        <taxon>Prymnesiophyceae</taxon>
        <taxon>Coccolithales</taxon>
        <taxon>Calcidiscaceae</taxon>
        <taxon>Calcidiscus</taxon>
    </lineage>
</organism>
<dbReference type="EMBL" id="HBER01006278">
    <property type="protein sequence ID" value="CAD8527908.1"/>
    <property type="molecule type" value="Transcribed_RNA"/>
</dbReference>
<name>A0A7S0IPE1_9EUKA</name>
<feature type="compositionally biased region" description="Basic and acidic residues" evidence="1">
    <location>
        <begin position="70"/>
        <end position="79"/>
    </location>
</feature>